<feature type="compositionally biased region" description="Low complexity" evidence="1">
    <location>
        <begin position="105"/>
        <end position="118"/>
    </location>
</feature>
<gene>
    <name evidence="2" type="ORF">M440DRAFT_164661</name>
</gene>
<protein>
    <submittedName>
        <fullName evidence="2">Uncharacterized protein</fullName>
    </submittedName>
</protein>
<reference evidence="2 3" key="1">
    <citation type="submission" date="2016-07" db="EMBL/GenBank/DDBJ databases">
        <title>Multiple horizontal gene transfer events from other fungi enriched the ability of initially mycotrophic Trichoderma (Ascomycota) to feed on dead plant biomass.</title>
        <authorList>
            <consortium name="DOE Joint Genome Institute"/>
            <person name="Aerts A."/>
            <person name="Atanasova L."/>
            <person name="Chenthamara K."/>
            <person name="Zhang J."/>
            <person name="Grujic M."/>
            <person name="Henrissat B."/>
            <person name="Kuo A."/>
            <person name="Salamov A."/>
            <person name="Lipzen A."/>
            <person name="Labutti K."/>
            <person name="Barry K."/>
            <person name="Miao Y."/>
            <person name="Rahimi M.J."/>
            <person name="Shen Q."/>
            <person name="Grigoriev I.V."/>
            <person name="Kubicek C.P."/>
            <person name="Druzhinina I.S."/>
        </authorList>
    </citation>
    <scope>NUCLEOTIDE SEQUENCE [LARGE SCALE GENOMIC DNA]</scope>
    <source>
        <strain evidence="2 3">ATCC 18648</strain>
    </source>
</reference>
<evidence type="ECO:0000313" key="2">
    <source>
        <dbReference type="EMBL" id="PTB72313.1"/>
    </source>
</evidence>
<dbReference type="Proteomes" id="UP000240760">
    <property type="component" value="Unassembled WGS sequence"/>
</dbReference>
<dbReference type="EMBL" id="KZ679142">
    <property type="protein sequence ID" value="PTB72313.1"/>
    <property type="molecule type" value="Genomic_DNA"/>
</dbReference>
<feature type="compositionally biased region" description="Low complexity" evidence="1">
    <location>
        <begin position="149"/>
        <end position="160"/>
    </location>
</feature>
<proteinExistence type="predicted"/>
<feature type="region of interest" description="Disordered" evidence="1">
    <location>
        <begin position="139"/>
        <end position="163"/>
    </location>
</feature>
<dbReference type="AlphaFoldDB" id="A0A2T4BSN0"/>
<evidence type="ECO:0000313" key="3">
    <source>
        <dbReference type="Proteomes" id="UP000240760"/>
    </source>
</evidence>
<organism evidence="2 3">
    <name type="scientific">Trichoderma longibrachiatum ATCC 18648</name>
    <dbReference type="NCBI Taxonomy" id="983965"/>
    <lineage>
        <taxon>Eukaryota</taxon>
        <taxon>Fungi</taxon>
        <taxon>Dikarya</taxon>
        <taxon>Ascomycota</taxon>
        <taxon>Pezizomycotina</taxon>
        <taxon>Sordariomycetes</taxon>
        <taxon>Hypocreomycetidae</taxon>
        <taxon>Hypocreales</taxon>
        <taxon>Hypocreaceae</taxon>
        <taxon>Trichoderma</taxon>
    </lineage>
</organism>
<keyword evidence="3" id="KW-1185">Reference proteome</keyword>
<accession>A0A2T4BSN0</accession>
<name>A0A2T4BSN0_TRILO</name>
<evidence type="ECO:0000256" key="1">
    <source>
        <dbReference type="SAM" id="MobiDB-lite"/>
    </source>
</evidence>
<feature type="region of interest" description="Disordered" evidence="1">
    <location>
        <begin position="62"/>
        <end position="122"/>
    </location>
</feature>
<sequence>MCQPHGPTTSCSFHSYCFASPPFDPQHSSSGLLHYMYRVGLTFFNPDGTAICDDTISNTHRRQHPHSIAAHNKTLKSVPSRSHRRDSTTHSLPCPQATRRNFNSTRTRQQTREQTQQRHAASISPIDIHAHASQATFSPASLPCVGPHSSAQAPSPNQSARHTICDRHTARRDPFSSSRRAFLHSAPGGQDGSDPCAIARGSARGGLSLADAVFVYLLLDRSWPCRRRMSPLLRGHLCLCL</sequence>